<comment type="caution">
    <text evidence="1">The sequence shown here is derived from an EMBL/GenBank/DDBJ whole genome shotgun (WGS) entry which is preliminary data.</text>
</comment>
<keyword evidence="2" id="KW-1185">Reference proteome</keyword>
<protein>
    <submittedName>
        <fullName evidence="1">Uncharacterized protein</fullName>
    </submittedName>
</protein>
<dbReference type="Proteomes" id="UP001279553">
    <property type="component" value="Unassembled WGS sequence"/>
</dbReference>
<accession>A0AAW9DMD3</accession>
<evidence type="ECO:0000313" key="1">
    <source>
        <dbReference type="EMBL" id="MDX5929527.1"/>
    </source>
</evidence>
<dbReference type="RefSeq" id="WP_319612594.1">
    <property type="nucleotide sequence ID" value="NZ_JAWXYB010000008.1"/>
</dbReference>
<reference evidence="1 2" key="1">
    <citation type="submission" date="2023-11" db="EMBL/GenBank/DDBJ databases">
        <title>MicrobeMod: A computational toolkit for identifying prokaryotic methylation and restriction-modification with nanopore sequencing.</title>
        <authorList>
            <person name="Crits-Christoph A."/>
            <person name="Kang S.C."/>
            <person name="Lee H."/>
            <person name="Ostrov N."/>
        </authorList>
    </citation>
    <scope>NUCLEOTIDE SEQUENCE [LARGE SCALE GENOMIC DNA]</scope>
    <source>
        <strain evidence="1 2">DSMZ 700</strain>
    </source>
</reference>
<gene>
    <name evidence="1" type="ORF">SIL87_01935</name>
</gene>
<dbReference type="AlphaFoldDB" id="A0AAW9DMD3"/>
<organism evidence="1 2">
    <name type="scientific">Acidiphilium acidophilum</name>
    <name type="common">Thiobacillus acidophilus</name>
    <dbReference type="NCBI Taxonomy" id="76588"/>
    <lineage>
        <taxon>Bacteria</taxon>
        <taxon>Pseudomonadati</taxon>
        <taxon>Pseudomonadota</taxon>
        <taxon>Alphaproteobacteria</taxon>
        <taxon>Acetobacterales</taxon>
        <taxon>Acidocellaceae</taxon>
        <taxon>Acidiphilium</taxon>
    </lineage>
</organism>
<name>A0AAW9DMD3_ACIAO</name>
<sequence length="223" mass="24839">MTIALADHARRRRDEAFVLIHTNPDHQADLLCIGDEAAAIHRIDPGQAATESELADIIGATRERMIIITGGSADLTTIHQSGVARTQSDNRISTAFSTLLVIPDAPLAPLELHELTHMEPDRLWLIGRSRPDRIDARHRDPEGHRPGDVDRNDPGYLTFPVPPAWAVRAMLFGHRSPAHLLTTTPLFERIALEQWRNRCAEFFLPILGQPRRSRVPSSACAMP</sequence>
<dbReference type="EMBL" id="JAWXYB010000008">
    <property type="protein sequence ID" value="MDX5929527.1"/>
    <property type="molecule type" value="Genomic_DNA"/>
</dbReference>
<evidence type="ECO:0000313" key="2">
    <source>
        <dbReference type="Proteomes" id="UP001279553"/>
    </source>
</evidence>
<proteinExistence type="predicted"/>